<comment type="caution">
    <text evidence="3">The sequence shown here is derived from an EMBL/GenBank/DDBJ whole genome shotgun (WGS) entry which is preliminary data.</text>
</comment>
<reference evidence="3 4" key="1">
    <citation type="journal article" date="2012" name="J. Bacteriol.">
        <title>Draft Genome Sequence of the Soil Bacterium Burkholderia terrae Strain BS001, Which Interacts with Fungal Surface Structures.</title>
        <authorList>
            <person name="Nazir R."/>
            <person name="Hansen M.A."/>
            <person name="Sorensen S."/>
            <person name="van Elsas J.D."/>
        </authorList>
    </citation>
    <scope>NUCLEOTIDE SEQUENCE [LARGE SCALE GENOMIC DNA]</scope>
    <source>
        <strain evidence="3 4">BS001</strain>
    </source>
</reference>
<evidence type="ECO:0000313" key="3">
    <source>
        <dbReference type="EMBL" id="EIM93595.1"/>
    </source>
</evidence>
<dbReference type="Proteomes" id="UP000004980">
    <property type="component" value="Unassembled WGS sequence"/>
</dbReference>
<gene>
    <name evidence="3" type="ORF">WQE_48363</name>
</gene>
<feature type="signal peptide" evidence="1">
    <location>
        <begin position="1"/>
        <end position="31"/>
    </location>
</feature>
<dbReference type="EMBL" id="AKAU01000302">
    <property type="protein sequence ID" value="EIM93595.1"/>
    <property type="molecule type" value="Genomic_DNA"/>
</dbReference>
<dbReference type="InterPro" id="IPR024311">
    <property type="entry name" value="Lipocalin-like"/>
</dbReference>
<evidence type="ECO:0000256" key="1">
    <source>
        <dbReference type="SAM" id="SignalP"/>
    </source>
</evidence>
<sequence length="173" mass="18771">MENFMKGHQTALLIGAALWASTLFASQVACAQTTASLVGTWKLVSLTILKSGSPVEILGERPEGQLVFGADGRYTLVALRSNLPRLASGDRLSATGDENRQIVQGSVAHFGTYKVDPAAHMIEFHIRKGTFPNWDGETQARPFVIEGDRLTYVTPGSFGYGASTVVWQRENSK</sequence>
<dbReference type="Pfam" id="PF13924">
    <property type="entry name" value="Lipocalin_5"/>
    <property type="match status" value="1"/>
</dbReference>
<evidence type="ECO:0000259" key="2">
    <source>
        <dbReference type="Pfam" id="PF13924"/>
    </source>
</evidence>
<protein>
    <recommendedName>
        <fullName evidence="2">Lipocalin-like domain-containing protein</fullName>
    </recommendedName>
</protein>
<name>A0ABN0F4R5_9BURK</name>
<accession>A0ABN0F4R5</accession>
<organism evidence="3 4">
    <name type="scientific">Paraburkholderia hospita</name>
    <dbReference type="NCBI Taxonomy" id="169430"/>
    <lineage>
        <taxon>Bacteria</taxon>
        <taxon>Pseudomonadati</taxon>
        <taxon>Pseudomonadota</taxon>
        <taxon>Betaproteobacteria</taxon>
        <taxon>Burkholderiales</taxon>
        <taxon>Burkholderiaceae</taxon>
        <taxon>Paraburkholderia</taxon>
    </lineage>
</organism>
<feature type="chain" id="PRO_5045900993" description="Lipocalin-like domain-containing protein" evidence="1">
    <location>
        <begin position="32"/>
        <end position="173"/>
    </location>
</feature>
<feature type="domain" description="Lipocalin-like" evidence="2">
    <location>
        <begin position="38"/>
        <end position="153"/>
    </location>
</feature>
<proteinExistence type="predicted"/>
<keyword evidence="1" id="KW-0732">Signal</keyword>
<keyword evidence="4" id="KW-1185">Reference proteome</keyword>
<evidence type="ECO:0000313" key="4">
    <source>
        <dbReference type="Proteomes" id="UP000004980"/>
    </source>
</evidence>